<dbReference type="InterPro" id="IPR011009">
    <property type="entry name" value="Kinase-like_dom_sf"/>
</dbReference>
<dbReference type="InterPro" id="IPR011545">
    <property type="entry name" value="DEAD/DEAH_box_helicase_dom"/>
</dbReference>
<feature type="domain" description="DEAD-box RNA helicase Q" evidence="28">
    <location>
        <begin position="48"/>
        <end position="76"/>
    </location>
</feature>
<dbReference type="GO" id="GO:0008380">
    <property type="term" value="P:RNA splicing"/>
    <property type="evidence" value="ECO:0007669"/>
    <property type="project" value="UniProtKB-KW"/>
</dbReference>
<dbReference type="FunFam" id="3.40.50.300:FF:000111">
    <property type="entry name" value="DEAD-box ATP-dependent RNA helicase"/>
    <property type="match status" value="1"/>
</dbReference>
<dbReference type="Pfam" id="PF00072">
    <property type="entry name" value="Response_reg"/>
    <property type="match status" value="1"/>
</dbReference>
<evidence type="ECO:0000256" key="16">
    <source>
        <dbReference type="ARBA" id="ARBA00038213"/>
    </source>
</evidence>
<dbReference type="InterPro" id="IPR001650">
    <property type="entry name" value="Helicase_C-like"/>
</dbReference>
<dbReference type="Pfam" id="PF00271">
    <property type="entry name" value="Helicase_C"/>
    <property type="match status" value="1"/>
</dbReference>
<evidence type="ECO:0000256" key="11">
    <source>
        <dbReference type="ARBA" id="ARBA00022840"/>
    </source>
</evidence>
<dbReference type="Pfam" id="PF13191">
    <property type="entry name" value="AAA_16"/>
    <property type="match status" value="1"/>
</dbReference>
<evidence type="ECO:0000256" key="9">
    <source>
        <dbReference type="ARBA" id="ARBA00022806"/>
    </source>
</evidence>
<dbReference type="SUPFAM" id="SSF55874">
    <property type="entry name" value="ATPase domain of HSP90 chaperone/DNA topoisomerase II/histidine kinase"/>
    <property type="match status" value="1"/>
</dbReference>
<keyword evidence="3 20" id="KW-0597">Phosphoprotein</keyword>
<proteinExistence type="inferred from homology"/>
<keyword evidence="9" id="KW-0347">Helicase</keyword>
<evidence type="ECO:0000256" key="5">
    <source>
        <dbReference type="ARBA" id="ARBA00022728"/>
    </source>
</evidence>
<evidence type="ECO:0000256" key="8">
    <source>
        <dbReference type="ARBA" id="ARBA00022801"/>
    </source>
</evidence>
<evidence type="ECO:0000313" key="30">
    <source>
        <dbReference type="Proteomes" id="UP000636479"/>
    </source>
</evidence>
<evidence type="ECO:0000256" key="21">
    <source>
        <dbReference type="PROSITE-ProRule" id="PRU00552"/>
    </source>
</evidence>
<evidence type="ECO:0000256" key="7">
    <source>
        <dbReference type="ARBA" id="ARBA00022777"/>
    </source>
</evidence>
<dbReference type="PANTHER" id="PTHR45339:SF5">
    <property type="entry name" value="HISTIDINE KINASE"/>
    <property type="match status" value="1"/>
</dbReference>
<name>A0A8H6WBM5_9AGAR</name>
<feature type="domain" description="Helicase C-terminal" evidence="27">
    <location>
        <begin position="266"/>
        <end position="427"/>
    </location>
</feature>
<dbReference type="GO" id="GO:0003723">
    <property type="term" value="F:RNA binding"/>
    <property type="evidence" value="ECO:0007669"/>
    <property type="project" value="UniProtKB-KW"/>
</dbReference>
<dbReference type="SMART" id="SM00065">
    <property type="entry name" value="GAF"/>
    <property type="match status" value="1"/>
</dbReference>
<dbReference type="Pfam" id="PF02518">
    <property type="entry name" value="HATPase_c"/>
    <property type="match status" value="1"/>
</dbReference>
<feature type="compositionally biased region" description="Low complexity" evidence="22">
    <location>
        <begin position="868"/>
        <end position="890"/>
    </location>
</feature>
<dbReference type="SUPFAM" id="SSF52540">
    <property type="entry name" value="P-loop containing nucleoside triphosphate hydrolases"/>
    <property type="match status" value="2"/>
</dbReference>
<feature type="short sequence motif" description="Q motif" evidence="21">
    <location>
        <begin position="48"/>
        <end position="76"/>
    </location>
</feature>
<evidence type="ECO:0000256" key="3">
    <source>
        <dbReference type="ARBA" id="ARBA00022553"/>
    </source>
</evidence>
<dbReference type="PROSITE" id="PS50011">
    <property type="entry name" value="PROTEIN_KINASE_DOM"/>
    <property type="match status" value="1"/>
</dbReference>
<dbReference type="CDD" id="cd17950">
    <property type="entry name" value="DEADc_DDX39"/>
    <property type="match status" value="1"/>
</dbReference>
<accession>A0A8H6WBM5</accession>
<dbReference type="InterPro" id="IPR003018">
    <property type="entry name" value="GAF"/>
</dbReference>
<keyword evidence="12" id="KW-0694">RNA-binding</keyword>
<keyword evidence="4" id="KW-0808">Transferase</keyword>
<feature type="domain" description="Protein kinase" evidence="23">
    <location>
        <begin position="440"/>
        <end position="779"/>
    </location>
</feature>
<feature type="domain" description="Helicase ATP-binding" evidence="26">
    <location>
        <begin position="79"/>
        <end position="254"/>
    </location>
</feature>
<comment type="subcellular location">
    <subcellularLocation>
        <location evidence="1">Nucleus</location>
    </subcellularLocation>
</comment>
<comment type="catalytic activity">
    <reaction evidence="19">
        <text>ATP + H2O = ADP + phosphate + H(+)</text>
        <dbReference type="Rhea" id="RHEA:13065"/>
        <dbReference type="ChEBI" id="CHEBI:15377"/>
        <dbReference type="ChEBI" id="CHEBI:15378"/>
        <dbReference type="ChEBI" id="CHEBI:30616"/>
        <dbReference type="ChEBI" id="CHEBI:43474"/>
        <dbReference type="ChEBI" id="CHEBI:456216"/>
        <dbReference type="EC" id="3.6.4.13"/>
    </reaction>
</comment>
<dbReference type="InterPro" id="IPR001789">
    <property type="entry name" value="Sig_transdc_resp-reg_receiver"/>
</dbReference>
<dbReference type="SMART" id="SM00388">
    <property type="entry name" value="HisKA"/>
    <property type="match status" value="1"/>
</dbReference>
<dbReference type="InterPro" id="IPR014001">
    <property type="entry name" value="Helicase_ATP-bd"/>
</dbReference>
<evidence type="ECO:0000256" key="20">
    <source>
        <dbReference type="PROSITE-ProRule" id="PRU00169"/>
    </source>
</evidence>
<dbReference type="PANTHER" id="PTHR45339">
    <property type="entry name" value="HYBRID SIGNAL TRANSDUCTION HISTIDINE KINASE J"/>
    <property type="match status" value="1"/>
</dbReference>
<keyword evidence="8" id="KW-0378">Hydrolase</keyword>
<dbReference type="SUPFAM" id="SSF52172">
    <property type="entry name" value="CheY-like"/>
    <property type="match status" value="1"/>
</dbReference>
<dbReference type="Gene3D" id="3.30.565.10">
    <property type="entry name" value="Histidine kinase-like ATPase, C-terminal domain"/>
    <property type="match status" value="1"/>
</dbReference>
<dbReference type="OrthoDB" id="60033at2759"/>
<evidence type="ECO:0000259" key="28">
    <source>
        <dbReference type="PROSITE" id="PS51195"/>
    </source>
</evidence>
<evidence type="ECO:0000313" key="29">
    <source>
        <dbReference type="EMBL" id="KAF7306504.1"/>
    </source>
</evidence>
<dbReference type="GO" id="GO:0003724">
    <property type="term" value="F:RNA helicase activity"/>
    <property type="evidence" value="ECO:0007669"/>
    <property type="project" value="UniProtKB-EC"/>
</dbReference>
<evidence type="ECO:0000259" key="24">
    <source>
        <dbReference type="PROSITE" id="PS50109"/>
    </source>
</evidence>
<keyword evidence="10" id="KW-0813">Transport</keyword>
<dbReference type="InterPro" id="IPR005467">
    <property type="entry name" value="His_kinase_dom"/>
</dbReference>
<dbReference type="InterPro" id="IPR036097">
    <property type="entry name" value="HisK_dim/P_sf"/>
</dbReference>
<evidence type="ECO:0000256" key="12">
    <source>
        <dbReference type="ARBA" id="ARBA00022884"/>
    </source>
</evidence>
<dbReference type="Proteomes" id="UP000636479">
    <property type="component" value="Unassembled WGS sequence"/>
</dbReference>
<dbReference type="Gene3D" id="3.30.450.40">
    <property type="match status" value="1"/>
</dbReference>
<dbReference type="InterPro" id="IPR003661">
    <property type="entry name" value="HisK_dim/P_dom"/>
</dbReference>
<evidence type="ECO:0000256" key="2">
    <source>
        <dbReference type="ARBA" id="ARBA00012552"/>
    </source>
</evidence>
<evidence type="ECO:0000259" key="27">
    <source>
        <dbReference type="PROSITE" id="PS51194"/>
    </source>
</evidence>
<dbReference type="Gene3D" id="3.40.50.2300">
    <property type="match status" value="1"/>
</dbReference>
<dbReference type="PROSITE" id="PS51195">
    <property type="entry name" value="Q_MOTIF"/>
    <property type="match status" value="1"/>
</dbReference>
<comment type="caution">
    <text evidence="29">The sequence shown here is derived from an EMBL/GenBank/DDBJ whole genome shotgun (WGS) entry which is preliminary data.</text>
</comment>
<comment type="function">
    <text evidence="15">ATP-binding RNA helicase involved in transcription elongation and required for the export of mRNA out of the nucleus. SUB2 also plays a role in pre-mRNA splicing and spliceosome assembly. May be involved in rDNA and telomeric silencing, and maintenance of genome integrity.</text>
</comment>
<dbReference type="GO" id="GO:0005524">
    <property type="term" value="F:ATP binding"/>
    <property type="evidence" value="ECO:0007669"/>
    <property type="project" value="UniProtKB-KW"/>
</dbReference>
<evidence type="ECO:0000256" key="4">
    <source>
        <dbReference type="ARBA" id="ARBA00022679"/>
    </source>
</evidence>
<dbReference type="CDD" id="cd00082">
    <property type="entry name" value="HisKA"/>
    <property type="match status" value="1"/>
</dbReference>
<dbReference type="Pfam" id="PF00512">
    <property type="entry name" value="HisKA"/>
    <property type="match status" value="1"/>
</dbReference>
<dbReference type="CDD" id="cd17546">
    <property type="entry name" value="REC_hyHK_CKI1_RcsC-like"/>
    <property type="match status" value="1"/>
</dbReference>
<organism evidence="29 30">
    <name type="scientific">Mycena indigotica</name>
    <dbReference type="NCBI Taxonomy" id="2126181"/>
    <lineage>
        <taxon>Eukaryota</taxon>
        <taxon>Fungi</taxon>
        <taxon>Dikarya</taxon>
        <taxon>Basidiomycota</taxon>
        <taxon>Agaricomycotina</taxon>
        <taxon>Agaricomycetes</taxon>
        <taxon>Agaricomycetidae</taxon>
        <taxon>Agaricales</taxon>
        <taxon>Marasmiineae</taxon>
        <taxon>Mycenaceae</taxon>
        <taxon>Mycena</taxon>
    </lineage>
</organism>
<feature type="modified residue" description="4-aspartylphosphate" evidence="20">
    <location>
        <position position="2545"/>
    </location>
</feature>
<dbReference type="PROSITE" id="PS50110">
    <property type="entry name" value="RESPONSE_REGULATORY"/>
    <property type="match status" value="1"/>
</dbReference>
<dbReference type="InterPro" id="IPR003594">
    <property type="entry name" value="HATPase_dom"/>
</dbReference>
<evidence type="ECO:0000256" key="1">
    <source>
        <dbReference type="ARBA" id="ARBA00004123"/>
    </source>
</evidence>
<dbReference type="SUPFAM" id="SSF47384">
    <property type="entry name" value="Homodimeric domain of signal transducing histidine kinase"/>
    <property type="match status" value="1"/>
</dbReference>
<dbReference type="PROSITE" id="PS51194">
    <property type="entry name" value="HELICASE_CTER"/>
    <property type="match status" value="1"/>
</dbReference>
<keyword evidence="7 29" id="KW-0418">Kinase</keyword>
<dbReference type="CDD" id="cd18787">
    <property type="entry name" value="SF2_C_DEAD"/>
    <property type="match status" value="1"/>
</dbReference>
<dbReference type="InterPro" id="IPR011006">
    <property type="entry name" value="CheY-like_superfamily"/>
</dbReference>
<evidence type="ECO:0000256" key="13">
    <source>
        <dbReference type="ARBA" id="ARBA00023187"/>
    </source>
</evidence>
<feature type="domain" description="Response regulatory" evidence="25">
    <location>
        <begin position="2493"/>
        <end position="2616"/>
    </location>
</feature>
<dbReference type="Pfam" id="PF13185">
    <property type="entry name" value="GAF_2"/>
    <property type="match status" value="1"/>
</dbReference>
<dbReference type="InterPro" id="IPR004358">
    <property type="entry name" value="Sig_transdc_His_kin-like_C"/>
</dbReference>
<dbReference type="Gene3D" id="1.10.510.10">
    <property type="entry name" value="Transferase(Phosphotransferase) domain 1"/>
    <property type="match status" value="1"/>
</dbReference>
<feature type="compositionally biased region" description="Low complexity" evidence="22">
    <location>
        <begin position="19"/>
        <end position="32"/>
    </location>
</feature>
<evidence type="ECO:0000256" key="17">
    <source>
        <dbReference type="ARBA" id="ARBA00040177"/>
    </source>
</evidence>
<dbReference type="SMART" id="SM00387">
    <property type="entry name" value="HATPase_c"/>
    <property type="match status" value="1"/>
</dbReference>
<feature type="region of interest" description="Disordered" evidence="22">
    <location>
        <begin position="853"/>
        <end position="910"/>
    </location>
</feature>
<protein>
    <recommendedName>
        <fullName evidence="17">ATP-dependent RNA helicase SUB2</fullName>
        <ecNumber evidence="2">3.6.4.13</ecNumber>
    </recommendedName>
    <alternativeName>
        <fullName evidence="18">ATP-dependent RNA helicase sub2</fullName>
    </alternativeName>
</protein>
<keyword evidence="30" id="KW-1185">Reference proteome</keyword>
<evidence type="ECO:0000256" key="18">
    <source>
        <dbReference type="ARBA" id="ARBA00040402"/>
    </source>
</evidence>
<evidence type="ECO:0000256" key="19">
    <source>
        <dbReference type="ARBA" id="ARBA00047984"/>
    </source>
</evidence>
<evidence type="ECO:0000256" key="15">
    <source>
        <dbReference type="ARBA" id="ARBA00037698"/>
    </source>
</evidence>
<dbReference type="PROSITE" id="PS51192">
    <property type="entry name" value="HELICASE_ATP_BIND_1"/>
    <property type="match status" value="1"/>
</dbReference>
<dbReference type="SUPFAM" id="SSF55781">
    <property type="entry name" value="GAF domain-like"/>
    <property type="match status" value="1"/>
</dbReference>
<dbReference type="CDD" id="cd16922">
    <property type="entry name" value="HATPase_EvgS-ArcB-TorS-like"/>
    <property type="match status" value="1"/>
</dbReference>
<comment type="similarity">
    <text evidence="16">Belongs to the DEAD box helicase family. DECD subfamily.</text>
</comment>
<dbReference type="FunFam" id="3.40.50.300:FF:000168">
    <property type="entry name" value="DEAD-box ATP-dependent RNA helicase 56-like"/>
    <property type="match status" value="1"/>
</dbReference>
<feature type="domain" description="Histidine kinase" evidence="24">
    <location>
        <begin position="2087"/>
        <end position="2309"/>
    </location>
</feature>
<keyword evidence="10" id="KW-0509">mRNA transport</keyword>
<keyword evidence="13" id="KW-0507">mRNA processing</keyword>
<keyword evidence="11" id="KW-0067">ATP-binding</keyword>
<keyword evidence="6" id="KW-0547">Nucleotide-binding</keyword>
<sequence>MSSRGDEDLIDYEDEHDVVPTGGTTATASGGAVDDDKDKKNFSGIHSTGFRDFLLKPELLRAISDLGFEHPSEVQQECIPQAVLGMDVLCQAKSGHGKTAVFVLATLQQLEPVNGEVSVIVLCHTRELAFQIKNEYSRFAKYMPDVRVSTFYGGTPVVKDAETLRDKARCPHIVVATPGRLNALARDKVLDAKHVKHFVLDECDKMLEQLDMRRDVQEIFRSTPHHKQVMMFSATLAKEIRGTCKKFMANPLEIFVDDETKLTLHGLQQHYVKLEENGKNRKLNELLDTLEFNQVVIFVKSVARANELDKLLVSCNFPSISIHSGLAQEERISRYQAFKAFEKRILVATDIFGRGIDVERVNIVVNYDCPPDADSYLHRVGRAGRFGTKGLAVTFVSSDSDQQVMATIQSRFTVAVPELPAHIDPASYSKNAFETRLGHFTTPKARPWHDTGSMTLLAEGSSLKDESNVLAKIAPTQSNGSMCLEREAHILGRLTTSPEGSRHALRMIDFFNIPKDSGDVVVLLVVHPGMNLLGRYLPPAKINDLLLPDASRIRPQSSHGDAYMMDIEEPNLLDEVGGFDIMDLATFLERVCHSSNPLPGSDASCWCCSPRRFLPIMFKLSFFANFSSVRANAFHLNSHSGLVRFVHFGNRAISLESFGSPSSLVIRAVDELERVKVKEALCYLAPEQTGSIETMTQDHRTDLYSLGILFWTLLVGRGQMPFEGGPIELLHSIVQKRPMPVHEVRRDVPQVLASIIDKLLVKSPDMRYQSAWGLKQDLMECQRRLLATVSATSEESTELIPPFDITAQDRFMDFTIPLTLFGREKELETVRNVIRNCTASFSVDISASSVIRSSVSSGDPADDQTQAHSESPHSSVRSESPMEDVSLSLSMPPPSVVGAPSSTGSASGMTGVDSLRRVALHTKSRTARTHAVIVVGPPGVGKSSIILANQAKWRAHGLWGHAKFISTDSSGPFSTLLSCLAAVLRQLMVFHTDLQRFVIALKERLGPQMQNVPLLYDGTPELRDVLAIFDIELATPKEHLSTRELRARFQTLVQSVFAVIAETRLFALFLDDLHEAEESTLDLVEALVNAKGRMLIFATLRSGNHFNITAAEGSLGSKKISDPTDLSFLISNLRELPEDAKKYLRWAALFGETFNLTEIAQLIDGEDNSSSSGSSGEEEIEERWSIARAVSNVPDAVSIGNASASMRGLQVAVEEGWIIQRARDMCSFAHDRYRQAAQADVAALPDGTAAKMSLRIILMMLNDVPVDIYRIAEHASNCLPLLRDHPRHDDFLDVLIAAGESAWARGAHELALRSFINAKTLLRKNAWTAKPIRTFNLMRRLAALASWEGDYEQSEAIVQECLTHVEAPEDKGILLWQRSRNNWLCNRFSEALNDTLNALKILGVELTSVPSRRDADRLFDQVHNEILAVGFDEILSIPRTTDPRTELAVALLNDAGINAYWSPSPFAIEVIGCTTIRLALRSGMSSGTAIGFFWALGAAAERKDLYRLSVDLAQVALKIADKHGGSADKCRAQLLYGAMVSGYDNVHIRANLDRMQIAMQYGHSAGDRVYTSFAIIHLTLTRLFVCEHLNELAVAAEECLTDVQHWAPKGPAPALAMGNLNCIRALAGLTIATSAATAFDTETFVESEYSANLRATSGNVPLALNWYDSMKIVGLFSLGYVSEAAALGFEVYLIREKHPNHRHVRYGLFFHSLALIACLRTGDLSEADRRRYWDQVHKNQSYISRWRSPSPVNNSTWVALVDAELASLTDSSEAIKLYDAAVRLAVSNDWINEEGWALFLQGSHFVRQGVYGLGSELQRRGISCHAKWGAKGIVNHLNATLGSDSQGPPTRAVFYCDAAVQTDSIAVGIGALQPSPSDRQHSKLGADDLWAILKSSQDISSDINLSSEISASQNTCVVIAREAGDYTLATSLTKPEPCQVYDNPRSIRTLSDPLQKAIIEQTLNTKEPFFCDDASLDPKFSAEATQSNHRAIICLPIRSNRGQTFGCLSFQSKYPFSPSIFTMLTLLCQQASISVANALLFRSVQAGTRENLKMIAAQKEALEAARKSREDALTATKIKGHVSRHSPKPHELRTPFSSFYGLLDLLSGTELDPGQSEIVQTAKQSCELLLRIIDSILDYSKLEASAVKLEPSGFLVESILADCMELLLPMAAQKLDLTFNIEPNVPAWVFSDYARIRQVLMNLIGNAVKFTASGSVRVLCSLDGSMTTSDEVRLKFAIQDTGIGLSSSDVELLFVPFQQADNSSTRRFGGTGLGLSISRQIVKLMGGAIGVNSELHVGSTFWFTIPVKIYDAAESRKFISDLETVRSVLIHPRPMDVLVCSASEYTLAFLKTIFDGLRVTLVATLADAEARLRSYGETRQPLDFVILDDQSETHADEMATFLRSLGVTSLHGQETKIIHMYTPTMNRSSHSIFSSSTPGVVKMTKPPRKARILQTLAGLKDLSLPHTVPATTFSHIGKAMESIETARRTLFGNVLVAEDNKLAQDVLVKQLQKHDLNVVATSDGNEALVEWQKHEPGYFSVALFDHHMPVCDGVEAAKRLRHLEQKRKAPVSLPIIALSADCQESTKQLCLSAGMNAFFSKPLKKSDLISLLSMFGAPPA</sequence>
<dbReference type="InterPro" id="IPR000719">
    <property type="entry name" value="Prot_kinase_dom"/>
</dbReference>
<evidence type="ECO:0000256" key="10">
    <source>
        <dbReference type="ARBA" id="ARBA00022816"/>
    </source>
</evidence>
<dbReference type="FunFam" id="3.30.565.10:FF:000010">
    <property type="entry name" value="Sensor histidine kinase RcsC"/>
    <property type="match status" value="1"/>
</dbReference>
<dbReference type="GO" id="GO:0005681">
    <property type="term" value="C:spliceosomal complex"/>
    <property type="evidence" value="ECO:0007669"/>
    <property type="project" value="UniProtKB-KW"/>
</dbReference>
<dbReference type="InterPro" id="IPR027417">
    <property type="entry name" value="P-loop_NTPase"/>
</dbReference>
<dbReference type="EMBL" id="JACAZF010000004">
    <property type="protein sequence ID" value="KAF7306504.1"/>
    <property type="molecule type" value="Genomic_DNA"/>
</dbReference>
<dbReference type="InterPro" id="IPR029016">
    <property type="entry name" value="GAF-like_dom_sf"/>
</dbReference>
<dbReference type="InterPro" id="IPR036890">
    <property type="entry name" value="HATPase_C_sf"/>
</dbReference>
<gene>
    <name evidence="29" type="ORF">MIND_00441700</name>
</gene>
<reference evidence="29" key="1">
    <citation type="submission" date="2020-05" db="EMBL/GenBank/DDBJ databases">
        <title>Mycena genomes resolve the evolution of fungal bioluminescence.</title>
        <authorList>
            <person name="Tsai I.J."/>
        </authorList>
    </citation>
    <scope>NUCLEOTIDE SEQUENCE</scope>
    <source>
        <strain evidence="29">171206Taipei</strain>
    </source>
</reference>
<feature type="region of interest" description="Disordered" evidence="22">
    <location>
        <begin position="1"/>
        <end position="38"/>
    </location>
</feature>
<dbReference type="Gene3D" id="1.10.287.130">
    <property type="match status" value="1"/>
</dbReference>
<evidence type="ECO:0000259" key="25">
    <source>
        <dbReference type="PROSITE" id="PS50110"/>
    </source>
</evidence>
<evidence type="ECO:0000256" key="22">
    <source>
        <dbReference type="SAM" id="MobiDB-lite"/>
    </source>
</evidence>
<dbReference type="InterPro" id="IPR014014">
    <property type="entry name" value="RNA_helicase_DEAD_Q_motif"/>
</dbReference>
<evidence type="ECO:0000259" key="23">
    <source>
        <dbReference type="PROSITE" id="PS50011"/>
    </source>
</evidence>
<dbReference type="RefSeq" id="XP_037221523.1">
    <property type="nucleotide sequence ID" value="XM_037361231.1"/>
</dbReference>
<dbReference type="PRINTS" id="PR00344">
    <property type="entry name" value="BCTRLSENSOR"/>
</dbReference>
<evidence type="ECO:0000256" key="14">
    <source>
        <dbReference type="ARBA" id="ARBA00023242"/>
    </source>
</evidence>
<dbReference type="GeneID" id="59343747"/>
<evidence type="ECO:0000256" key="6">
    <source>
        <dbReference type="ARBA" id="ARBA00022741"/>
    </source>
</evidence>
<dbReference type="SMART" id="SM00487">
    <property type="entry name" value="DEXDc"/>
    <property type="match status" value="1"/>
</dbReference>
<dbReference type="GO" id="GO:0000155">
    <property type="term" value="F:phosphorelay sensor kinase activity"/>
    <property type="evidence" value="ECO:0007669"/>
    <property type="project" value="InterPro"/>
</dbReference>
<evidence type="ECO:0000259" key="26">
    <source>
        <dbReference type="PROSITE" id="PS51192"/>
    </source>
</evidence>
<dbReference type="GO" id="GO:0051028">
    <property type="term" value="P:mRNA transport"/>
    <property type="evidence" value="ECO:0007669"/>
    <property type="project" value="UniProtKB-KW"/>
</dbReference>
<dbReference type="GO" id="GO:0016787">
    <property type="term" value="F:hydrolase activity"/>
    <property type="evidence" value="ECO:0007669"/>
    <property type="project" value="UniProtKB-KW"/>
</dbReference>
<dbReference type="InterPro" id="IPR041664">
    <property type="entry name" value="AAA_16"/>
</dbReference>
<dbReference type="EC" id="3.6.4.13" evidence="2"/>
<keyword evidence="5" id="KW-0747">Spliceosome</keyword>
<dbReference type="SMART" id="SM00490">
    <property type="entry name" value="HELICc"/>
    <property type="match status" value="1"/>
</dbReference>
<dbReference type="SMART" id="SM00448">
    <property type="entry name" value="REC"/>
    <property type="match status" value="1"/>
</dbReference>
<keyword evidence="14" id="KW-0539">Nucleus</keyword>
<dbReference type="Pfam" id="PF00270">
    <property type="entry name" value="DEAD"/>
    <property type="match status" value="1"/>
</dbReference>
<dbReference type="SUPFAM" id="SSF56112">
    <property type="entry name" value="Protein kinase-like (PK-like)"/>
    <property type="match status" value="1"/>
</dbReference>
<keyword evidence="13" id="KW-0508">mRNA splicing</keyword>
<dbReference type="Gene3D" id="3.40.50.300">
    <property type="entry name" value="P-loop containing nucleotide triphosphate hydrolases"/>
    <property type="match status" value="2"/>
</dbReference>
<dbReference type="PROSITE" id="PS50109">
    <property type="entry name" value="HIS_KIN"/>
    <property type="match status" value="1"/>
</dbReference>